<organism evidence="1 2">
    <name type="scientific">Nephila pilipes</name>
    <name type="common">Giant wood spider</name>
    <name type="synonym">Nephila maculata</name>
    <dbReference type="NCBI Taxonomy" id="299642"/>
    <lineage>
        <taxon>Eukaryota</taxon>
        <taxon>Metazoa</taxon>
        <taxon>Ecdysozoa</taxon>
        <taxon>Arthropoda</taxon>
        <taxon>Chelicerata</taxon>
        <taxon>Arachnida</taxon>
        <taxon>Araneae</taxon>
        <taxon>Araneomorphae</taxon>
        <taxon>Entelegynae</taxon>
        <taxon>Araneoidea</taxon>
        <taxon>Nephilidae</taxon>
        <taxon>Nephila</taxon>
    </lineage>
</organism>
<reference evidence="1" key="1">
    <citation type="submission" date="2020-08" db="EMBL/GenBank/DDBJ databases">
        <title>Multicomponent nature underlies the extraordinary mechanical properties of spider dragline silk.</title>
        <authorList>
            <person name="Kono N."/>
            <person name="Nakamura H."/>
            <person name="Mori M."/>
            <person name="Yoshida Y."/>
            <person name="Ohtoshi R."/>
            <person name="Malay A.D."/>
            <person name="Moran D.A.P."/>
            <person name="Tomita M."/>
            <person name="Numata K."/>
            <person name="Arakawa K."/>
        </authorList>
    </citation>
    <scope>NUCLEOTIDE SEQUENCE</scope>
</reference>
<dbReference type="InterPro" id="IPR009044">
    <property type="entry name" value="ssDNA-bd_transcriptional_reg"/>
</dbReference>
<evidence type="ECO:0000313" key="2">
    <source>
        <dbReference type="Proteomes" id="UP000887013"/>
    </source>
</evidence>
<dbReference type="GO" id="GO:0006355">
    <property type="term" value="P:regulation of DNA-templated transcription"/>
    <property type="evidence" value="ECO:0007669"/>
    <property type="project" value="InterPro"/>
</dbReference>
<sequence length="114" mass="12678">MPVGPVTYMQAVCKGVKIVFDALPENHFHLDRSNYAIVSDFADVARIHLRQYKLDATGSLFPTKSGITFIPSVWLAIVREFAAIDQAFQDGKVFVVKGCLVLSRTVVENVTYIT</sequence>
<dbReference type="Proteomes" id="UP000887013">
    <property type="component" value="Unassembled WGS sequence"/>
</dbReference>
<gene>
    <name evidence="1" type="primary">NCL1_49674</name>
    <name evidence="1" type="ORF">NPIL_506151</name>
</gene>
<dbReference type="GO" id="GO:0003677">
    <property type="term" value="F:DNA binding"/>
    <property type="evidence" value="ECO:0007669"/>
    <property type="project" value="InterPro"/>
</dbReference>
<keyword evidence="2" id="KW-1185">Reference proteome</keyword>
<dbReference type="AlphaFoldDB" id="A0A8X6PTX8"/>
<proteinExistence type="predicted"/>
<comment type="caution">
    <text evidence="1">The sequence shown here is derived from an EMBL/GenBank/DDBJ whole genome shotgun (WGS) entry which is preliminary data.</text>
</comment>
<dbReference type="EMBL" id="BMAW01118561">
    <property type="protein sequence ID" value="GFT80471.1"/>
    <property type="molecule type" value="Genomic_DNA"/>
</dbReference>
<dbReference type="SUPFAM" id="SSF54447">
    <property type="entry name" value="ssDNA-binding transcriptional regulator domain"/>
    <property type="match status" value="1"/>
</dbReference>
<evidence type="ECO:0000313" key="1">
    <source>
        <dbReference type="EMBL" id="GFT80471.1"/>
    </source>
</evidence>
<accession>A0A8X6PTX8</accession>
<dbReference type="Gene3D" id="2.30.31.10">
    <property type="entry name" value="Transcriptional Coactivator Pc4, Chain A"/>
    <property type="match status" value="1"/>
</dbReference>
<name>A0A8X6PTX8_NEPPI</name>
<protein>
    <submittedName>
        <fullName evidence="1">PC4 domain-containing protein</fullName>
    </submittedName>
</protein>